<comment type="caution">
    <text evidence="3">The sequence shown here is derived from an EMBL/GenBank/DDBJ whole genome shotgun (WGS) entry which is preliminary data.</text>
</comment>
<protein>
    <submittedName>
        <fullName evidence="3">Restriction system protein</fullName>
    </submittedName>
</protein>
<accession>A0A8J7GTR9</accession>
<dbReference type="SUPFAM" id="SSF54631">
    <property type="entry name" value="CBS-domain pair"/>
    <property type="match status" value="1"/>
</dbReference>
<organism evidence="3 4">
    <name type="scientific">Longispora fulva</name>
    <dbReference type="NCBI Taxonomy" id="619741"/>
    <lineage>
        <taxon>Bacteria</taxon>
        <taxon>Bacillati</taxon>
        <taxon>Actinomycetota</taxon>
        <taxon>Actinomycetes</taxon>
        <taxon>Micromonosporales</taxon>
        <taxon>Micromonosporaceae</taxon>
        <taxon>Longispora</taxon>
    </lineage>
</organism>
<evidence type="ECO:0000256" key="1">
    <source>
        <dbReference type="PROSITE-ProRule" id="PRU00703"/>
    </source>
</evidence>
<evidence type="ECO:0000313" key="4">
    <source>
        <dbReference type="Proteomes" id="UP000622552"/>
    </source>
</evidence>
<dbReference type="RefSeq" id="WP_197005103.1">
    <property type="nucleotide sequence ID" value="NZ_BONS01000017.1"/>
</dbReference>
<dbReference type="InterPro" id="IPR000644">
    <property type="entry name" value="CBS_dom"/>
</dbReference>
<keyword evidence="4" id="KW-1185">Reference proteome</keyword>
<dbReference type="EMBL" id="JADOUF010000001">
    <property type="protein sequence ID" value="MBG6138329.1"/>
    <property type="molecule type" value="Genomic_DNA"/>
</dbReference>
<dbReference type="InterPro" id="IPR046342">
    <property type="entry name" value="CBS_dom_sf"/>
</dbReference>
<evidence type="ECO:0000313" key="3">
    <source>
        <dbReference type="EMBL" id="MBG6138329.1"/>
    </source>
</evidence>
<dbReference type="Proteomes" id="UP000622552">
    <property type="component" value="Unassembled WGS sequence"/>
</dbReference>
<feature type="domain" description="CBS" evidence="2">
    <location>
        <begin position="324"/>
        <end position="382"/>
    </location>
</feature>
<keyword evidence="1" id="KW-0129">CBS domain</keyword>
<proteinExistence type="predicted"/>
<evidence type="ECO:0000259" key="2">
    <source>
        <dbReference type="PROSITE" id="PS51371"/>
    </source>
</evidence>
<sequence length="548" mass="60574">MTLESRRALVSATRPVEVTEGNTFRLIHIGSCSSQADAEGYALLTAWMVRAGGDGEREEAALREGLVIAGWDELDDISDCTTRDQMRARVTEAYPEGPNGRIANWTGQLWRFAQEMRPGDLVVIPLKTRTDQIAIGRVTGRYLYRADAPEGFRHVRPVRWTRTDVPRSDARQDLLHSMGSLLTICALERHGAARRIAVLEAGRPDPGPLPEEVAGDSTPYELLDQAGDTLHGKPLRMSIREMLGEWNASRRTPSVVAKIEADLASKGLTTRPAFTDSWIDTMVELVPLGVEPTGDEPVTDNEADLVDAEELAPLTVVVGSLASANRTVVSVSPTDSLRAATTKMLGQNYSQLAVIDEHGGFHGAVTWESIAKAQLTRNEPALLDARIWAPPVGYQDDLLSHFSLISAQGFVFVQSTDRKTIVGIVTAADLNAEFETRVRPIAKLEEAERRLRRRVGEVVTVAELQRFRRGRPINTVADLTLGQYAYVLDQHFDRLTWPLDKDTVIGQLRAVCDIRNDLMHFTPDPLDATQLNNLDGFVNLLRTVDPRP</sequence>
<dbReference type="AlphaFoldDB" id="A0A8J7GTR9"/>
<gene>
    <name evidence="3" type="ORF">IW245_004523</name>
</gene>
<dbReference type="Gene3D" id="3.10.580.10">
    <property type="entry name" value="CBS-domain"/>
    <property type="match status" value="1"/>
</dbReference>
<dbReference type="PROSITE" id="PS51371">
    <property type="entry name" value="CBS"/>
    <property type="match status" value="1"/>
</dbReference>
<dbReference type="Pfam" id="PF00571">
    <property type="entry name" value="CBS"/>
    <property type="match status" value="1"/>
</dbReference>
<reference evidence="3" key="1">
    <citation type="submission" date="2020-11" db="EMBL/GenBank/DDBJ databases">
        <title>Sequencing the genomes of 1000 actinobacteria strains.</title>
        <authorList>
            <person name="Klenk H.-P."/>
        </authorList>
    </citation>
    <scope>NUCLEOTIDE SEQUENCE</scope>
    <source>
        <strain evidence="3">DSM 45356</strain>
    </source>
</reference>
<name>A0A8J7GTR9_9ACTN</name>